<evidence type="ECO:0000256" key="1">
    <source>
        <dbReference type="ARBA" id="ARBA00004651"/>
    </source>
</evidence>
<organism evidence="9">
    <name type="scientific">bioreactor metagenome</name>
    <dbReference type="NCBI Taxonomy" id="1076179"/>
    <lineage>
        <taxon>unclassified sequences</taxon>
        <taxon>metagenomes</taxon>
        <taxon>ecological metagenomes</taxon>
    </lineage>
</organism>
<evidence type="ECO:0000256" key="6">
    <source>
        <dbReference type="ARBA" id="ARBA00023136"/>
    </source>
</evidence>
<evidence type="ECO:0000313" key="9">
    <source>
        <dbReference type="EMBL" id="MPN04824.1"/>
    </source>
</evidence>
<comment type="subcellular location">
    <subcellularLocation>
        <location evidence="1">Cell membrane</location>
        <topology evidence="1">Multi-pass membrane protein</topology>
    </subcellularLocation>
</comment>
<dbReference type="SUPFAM" id="SSF161098">
    <property type="entry name" value="MetI-like"/>
    <property type="match status" value="1"/>
</dbReference>
<reference evidence="9" key="1">
    <citation type="submission" date="2019-08" db="EMBL/GenBank/DDBJ databases">
        <authorList>
            <person name="Kucharzyk K."/>
            <person name="Murdoch R.W."/>
            <person name="Higgins S."/>
            <person name="Loffler F."/>
        </authorList>
    </citation>
    <scope>NUCLEOTIDE SEQUENCE</scope>
</reference>
<dbReference type="PROSITE" id="PS50928">
    <property type="entry name" value="ABC_TM1"/>
    <property type="match status" value="1"/>
</dbReference>
<evidence type="ECO:0000256" key="7">
    <source>
        <dbReference type="SAM" id="Phobius"/>
    </source>
</evidence>
<keyword evidence="3" id="KW-1003">Cell membrane</keyword>
<dbReference type="GO" id="GO:0005886">
    <property type="term" value="C:plasma membrane"/>
    <property type="evidence" value="ECO:0007669"/>
    <property type="project" value="UniProtKB-SubCell"/>
</dbReference>
<dbReference type="PANTHER" id="PTHR43744:SF12">
    <property type="entry name" value="ABC TRANSPORTER PERMEASE PROTEIN MG189-RELATED"/>
    <property type="match status" value="1"/>
</dbReference>
<keyword evidence="2" id="KW-0813">Transport</keyword>
<accession>A0A645EWI8</accession>
<name>A0A645EWI8_9ZZZZ</name>
<protein>
    <submittedName>
        <fullName evidence="9">L-arabinose transport system permease protein AraQ</fullName>
    </submittedName>
</protein>
<sequence length="129" mass="14686">MTSAFSVFLLRQYFLTIPKDYEDAATIDGSGPFYYLFRILMPLSKSALVTVALFAFTDRWNDFIWSLIVTTKDYMRTVQVGMAVFQSESGTEWTLMMAAATFVSLPVIILFLFVQRRFIEGVMMSGVKG</sequence>
<evidence type="ECO:0000256" key="4">
    <source>
        <dbReference type="ARBA" id="ARBA00022692"/>
    </source>
</evidence>
<feature type="transmembrane region" description="Helical" evidence="7">
    <location>
        <begin position="35"/>
        <end position="56"/>
    </location>
</feature>
<dbReference type="Pfam" id="PF00528">
    <property type="entry name" value="BPD_transp_1"/>
    <property type="match status" value="1"/>
</dbReference>
<dbReference type="EMBL" id="VSSQ01050744">
    <property type="protein sequence ID" value="MPN04824.1"/>
    <property type="molecule type" value="Genomic_DNA"/>
</dbReference>
<evidence type="ECO:0000256" key="5">
    <source>
        <dbReference type="ARBA" id="ARBA00022989"/>
    </source>
</evidence>
<dbReference type="InterPro" id="IPR035906">
    <property type="entry name" value="MetI-like_sf"/>
</dbReference>
<comment type="caution">
    <text evidence="9">The sequence shown here is derived from an EMBL/GenBank/DDBJ whole genome shotgun (WGS) entry which is preliminary data.</text>
</comment>
<keyword evidence="5 7" id="KW-1133">Transmembrane helix</keyword>
<keyword evidence="6 7" id="KW-0472">Membrane</keyword>
<evidence type="ECO:0000256" key="3">
    <source>
        <dbReference type="ARBA" id="ARBA00022475"/>
    </source>
</evidence>
<dbReference type="AlphaFoldDB" id="A0A645EWI8"/>
<keyword evidence="4 7" id="KW-0812">Transmembrane</keyword>
<proteinExistence type="predicted"/>
<dbReference type="Gene3D" id="1.10.3720.10">
    <property type="entry name" value="MetI-like"/>
    <property type="match status" value="1"/>
</dbReference>
<dbReference type="PANTHER" id="PTHR43744">
    <property type="entry name" value="ABC TRANSPORTER PERMEASE PROTEIN MG189-RELATED-RELATED"/>
    <property type="match status" value="1"/>
</dbReference>
<feature type="domain" description="ABC transmembrane type-1" evidence="8">
    <location>
        <begin position="1"/>
        <end position="114"/>
    </location>
</feature>
<evidence type="ECO:0000256" key="2">
    <source>
        <dbReference type="ARBA" id="ARBA00022448"/>
    </source>
</evidence>
<dbReference type="GO" id="GO:0055085">
    <property type="term" value="P:transmembrane transport"/>
    <property type="evidence" value="ECO:0007669"/>
    <property type="project" value="InterPro"/>
</dbReference>
<dbReference type="InterPro" id="IPR000515">
    <property type="entry name" value="MetI-like"/>
</dbReference>
<gene>
    <name evidence="9" type="primary">araQ_92</name>
    <name evidence="9" type="ORF">SDC9_152072</name>
</gene>
<evidence type="ECO:0000259" key="8">
    <source>
        <dbReference type="PROSITE" id="PS50928"/>
    </source>
</evidence>
<dbReference type="CDD" id="cd06261">
    <property type="entry name" value="TM_PBP2"/>
    <property type="match status" value="1"/>
</dbReference>
<feature type="transmembrane region" description="Helical" evidence="7">
    <location>
        <begin position="93"/>
        <end position="114"/>
    </location>
</feature>